<gene>
    <name evidence="3" type="ORF">ILEXP_LOCUS53776</name>
</gene>
<comment type="caution">
    <text evidence="3">The sequence shown here is derived from an EMBL/GenBank/DDBJ whole genome shotgun (WGS) entry which is preliminary data.</text>
</comment>
<dbReference type="Proteomes" id="UP001642360">
    <property type="component" value="Unassembled WGS sequence"/>
</dbReference>
<dbReference type="PANTHER" id="PTHR48222">
    <property type="entry name" value="PROTEINASE INHIBITOR, PROPEPTIDE"/>
    <property type="match status" value="1"/>
</dbReference>
<reference evidence="3 4" key="1">
    <citation type="submission" date="2024-02" db="EMBL/GenBank/DDBJ databases">
        <authorList>
            <person name="Vignale AGUSTIN F."/>
            <person name="Sosa J E."/>
            <person name="Modenutti C."/>
        </authorList>
    </citation>
    <scope>NUCLEOTIDE SEQUENCE [LARGE SCALE GENOMIC DNA]</scope>
</reference>
<dbReference type="InterPro" id="IPR010259">
    <property type="entry name" value="S8pro/Inhibitor_I9"/>
</dbReference>
<keyword evidence="4" id="KW-1185">Reference proteome</keyword>
<evidence type="ECO:0000313" key="3">
    <source>
        <dbReference type="EMBL" id="CAK9183510.1"/>
    </source>
</evidence>
<name>A0ABC8UR46_9AQUA</name>
<dbReference type="Pfam" id="PF05922">
    <property type="entry name" value="Inhibitor_I9"/>
    <property type="match status" value="1"/>
</dbReference>
<dbReference type="PANTHER" id="PTHR48222:SF4">
    <property type="entry name" value="PROTEINASE INHIBITOR, PROPEPTIDE"/>
    <property type="match status" value="1"/>
</dbReference>
<evidence type="ECO:0000313" key="4">
    <source>
        <dbReference type="Proteomes" id="UP001642360"/>
    </source>
</evidence>
<organism evidence="3 4">
    <name type="scientific">Ilex paraguariensis</name>
    <name type="common">yerba mate</name>
    <dbReference type="NCBI Taxonomy" id="185542"/>
    <lineage>
        <taxon>Eukaryota</taxon>
        <taxon>Viridiplantae</taxon>
        <taxon>Streptophyta</taxon>
        <taxon>Embryophyta</taxon>
        <taxon>Tracheophyta</taxon>
        <taxon>Spermatophyta</taxon>
        <taxon>Magnoliopsida</taxon>
        <taxon>eudicotyledons</taxon>
        <taxon>Gunneridae</taxon>
        <taxon>Pentapetalae</taxon>
        <taxon>asterids</taxon>
        <taxon>campanulids</taxon>
        <taxon>Aquifoliales</taxon>
        <taxon>Aquifoliaceae</taxon>
        <taxon>Ilex</taxon>
    </lineage>
</organism>
<feature type="signal peptide" evidence="1">
    <location>
        <begin position="1"/>
        <end position="22"/>
    </location>
</feature>
<evidence type="ECO:0000256" key="1">
    <source>
        <dbReference type="SAM" id="SignalP"/>
    </source>
</evidence>
<keyword evidence="1" id="KW-0732">Signal</keyword>
<accession>A0ABC8UR46</accession>
<dbReference type="EMBL" id="CAUOFW020008663">
    <property type="protein sequence ID" value="CAK9183510.1"/>
    <property type="molecule type" value="Genomic_DNA"/>
</dbReference>
<dbReference type="InterPro" id="IPR037045">
    <property type="entry name" value="S8pro/Inhibitor_I9_sf"/>
</dbReference>
<feature type="domain" description="Inhibitor I9" evidence="2">
    <location>
        <begin position="27"/>
        <end position="93"/>
    </location>
</feature>
<feature type="chain" id="PRO_5044793185" description="Inhibitor I9 domain-containing protein" evidence="1">
    <location>
        <begin position="23"/>
        <end position="94"/>
    </location>
</feature>
<dbReference type="AlphaFoldDB" id="A0ABC8UR46"/>
<protein>
    <recommendedName>
        <fullName evidence="2">Inhibitor I9 domain-containing protein</fullName>
    </recommendedName>
</protein>
<evidence type="ECO:0000259" key="2">
    <source>
        <dbReference type="Pfam" id="PF05922"/>
    </source>
</evidence>
<dbReference type="PROSITE" id="PS51257">
    <property type="entry name" value="PROKAR_LIPOPROTEIN"/>
    <property type="match status" value="1"/>
</dbReference>
<dbReference type="Gene3D" id="3.30.70.80">
    <property type="entry name" value="Peptidase S8 propeptide/proteinase inhibitor I9"/>
    <property type="match status" value="1"/>
</dbReference>
<sequence length="94" mass="10731">MALPMKNSVFCLLLLLPILASCVEKQVYIVYLREHSEEKALHEIEETHHSYLFSVKKTEEEARSSLLYSYKHSFNGFAALLTQQEASKLSGTPN</sequence>
<proteinExistence type="predicted"/>